<dbReference type="InterPro" id="IPR032675">
    <property type="entry name" value="LRR_dom_sf"/>
</dbReference>
<organism evidence="1">
    <name type="scientific">uncultured Caudovirales phage</name>
    <dbReference type="NCBI Taxonomy" id="2100421"/>
    <lineage>
        <taxon>Viruses</taxon>
        <taxon>Duplodnaviria</taxon>
        <taxon>Heunggongvirae</taxon>
        <taxon>Uroviricota</taxon>
        <taxon>Caudoviricetes</taxon>
        <taxon>Peduoviridae</taxon>
        <taxon>Maltschvirus</taxon>
        <taxon>Maltschvirus maltsch</taxon>
    </lineage>
</organism>
<reference evidence="1" key="1">
    <citation type="submission" date="2020-05" db="EMBL/GenBank/DDBJ databases">
        <authorList>
            <person name="Chiriac C."/>
            <person name="Salcher M."/>
            <person name="Ghai R."/>
            <person name="Kavagutti S V."/>
        </authorList>
    </citation>
    <scope>NUCLEOTIDE SEQUENCE</scope>
</reference>
<dbReference type="Pfam" id="PF03382">
    <property type="entry name" value="DUF285"/>
    <property type="match status" value="1"/>
</dbReference>
<dbReference type="EMBL" id="LR797213">
    <property type="protein sequence ID" value="CAB4194555.1"/>
    <property type="molecule type" value="Genomic_DNA"/>
</dbReference>
<dbReference type="InterPro" id="IPR005046">
    <property type="entry name" value="DUF285"/>
</dbReference>
<dbReference type="SUPFAM" id="SSF52058">
    <property type="entry name" value="L domain-like"/>
    <property type="match status" value="1"/>
</dbReference>
<dbReference type="Gene3D" id="3.80.10.10">
    <property type="entry name" value="Ribonuclease Inhibitor"/>
    <property type="match status" value="1"/>
</dbReference>
<dbReference type="NCBIfam" id="TIGR02167">
    <property type="entry name" value="Liste_lipo_26"/>
    <property type="match status" value="1"/>
</dbReference>
<gene>
    <name evidence="1" type="ORF">UFOVP1264_10</name>
</gene>
<name>A0A6J5RQE4_9CAUD</name>
<protein>
    <submittedName>
        <fullName evidence="1">Bacterial surface protein 26-residue repeat</fullName>
    </submittedName>
</protein>
<accession>A0A6J5RQE4</accession>
<evidence type="ECO:0000313" key="1">
    <source>
        <dbReference type="EMBL" id="CAB4194555.1"/>
    </source>
</evidence>
<dbReference type="InterPro" id="IPR011889">
    <property type="entry name" value="Liste_lipo_26"/>
</dbReference>
<sequence>MAVKSENSRAIGANPNTVVDSDTWIRPDDWLALPTPTTHQMVGLFAVYDNDTQYLAFTATASLGYTVDWGDGVVDNWAGGATASHTYNYSTLSSPVSSRGYKMAIVKVYPQSSSTLVALSLYSVNHPSRVASAHSYNWLDLWINAPNLATLSIGGTNSSFTPKMLEQVRIDAWAKTTFSNQFYFCTALQSVILANSSATVTTCQGMFQSCFALKTAPLFNTATVTSMASMFQSCYALKNVPLYNTANVTSMSGMFSNCFALKTVPLFNTVAVTSMSSMFQECRSLKTVPLFNTVAVTDMSNMFNICVVLESVPLFNTANVTTMSNMFNTCATLEAVPQFNTIKVTNFNGMFNGSSSLQSAPSFNCAALTADSSSMFANCFSLNSIGGLDNSKVTSSSSTASAYTNNTQLSSVNLTLAPFSVTFSGCKLSASQINGIFTNLTTKPSPATVTSASGNGVSHTYNATAHGFRVGQVVSVTGLTPAGYNVTNASITLVSNANSFTTAGATTGTSTGTGTATISNPVITVTGNPGAATCTTSIATTKGWTVTV</sequence>
<proteinExistence type="predicted"/>